<feature type="compositionally biased region" description="Low complexity" evidence="1">
    <location>
        <begin position="112"/>
        <end position="138"/>
    </location>
</feature>
<dbReference type="AlphaFoldDB" id="A0A815R8V6"/>
<protein>
    <submittedName>
        <fullName evidence="2">Uncharacterized protein</fullName>
    </submittedName>
</protein>
<evidence type="ECO:0000313" key="2">
    <source>
        <dbReference type="EMBL" id="CAF1473785.1"/>
    </source>
</evidence>
<evidence type="ECO:0000313" key="3">
    <source>
        <dbReference type="EMBL" id="CAF1529455.1"/>
    </source>
</evidence>
<proteinExistence type="predicted"/>
<accession>A0A815R8V6</accession>
<dbReference type="Proteomes" id="UP000682733">
    <property type="component" value="Unassembled WGS sequence"/>
</dbReference>
<name>A0A815R8V6_9BILA</name>
<dbReference type="EMBL" id="CAJOBA010059476">
    <property type="protein sequence ID" value="CAF4316195.1"/>
    <property type="molecule type" value="Genomic_DNA"/>
</dbReference>
<dbReference type="EMBL" id="CAJNOK010037264">
    <property type="protein sequence ID" value="CAF1529455.1"/>
    <property type="molecule type" value="Genomic_DNA"/>
</dbReference>
<evidence type="ECO:0000256" key="1">
    <source>
        <dbReference type="SAM" id="MobiDB-lite"/>
    </source>
</evidence>
<sequence>MSDSTNFQQQQNRAQRRLLFEGFNLQDTNGGVKFVPTRHPKTNLRHSPDLIADRIYTSTPEKKSELNNDEQSSTRFIISENSTHIPQTQQSCIIQLQNAKNLLQSMSRSNINSYEQQQQQTSSNNDNSNNIDNQLRNNGEYIKGDYDFHGNF</sequence>
<keyword evidence="6" id="KW-1185">Reference proteome</keyword>
<dbReference type="Proteomes" id="UP000663829">
    <property type="component" value="Unassembled WGS sequence"/>
</dbReference>
<feature type="region of interest" description="Disordered" evidence="1">
    <location>
        <begin position="112"/>
        <end position="152"/>
    </location>
</feature>
<dbReference type="EMBL" id="CAJOBC010086160">
    <property type="protein sequence ID" value="CAF4340587.1"/>
    <property type="molecule type" value="Genomic_DNA"/>
</dbReference>
<evidence type="ECO:0000313" key="5">
    <source>
        <dbReference type="EMBL" id="CAF4340587.1"/>
    </source>
</evidence>
<reference evidence="2" key="1">
    <citation type="submission" date="2021-02" db="EMBL/GenBank/DDBJ databases">
        <authorList>
            <person name="Nowell W R."/>
        </authorList>
    </citation>
    <scope>NUCLEOTIDE SEQUENCE</scope>
</reference>
<dbReference type="Proteomes" id="UP000681722">
    <property type="component" value="Unassembled WGS sequence"/>
</dbReference>
<comment type="caution">
    <text evidence="2">The sequence shown here is derived from an EMBL/GenBank/DDBJ whole genome shotgun (WGS) entry which is preliminary data.</text>
</comment>
<evidence type="ECO:0000313" key="6">
    <source>
        <dbReference type="Proteomes" id="UP000663829"/>
    </source>
</evidence>
<dbReference type="Proteomes" id="UP000677228">
    <property type="component" value="Unassembled WGS sequence"/>
</dbReference>
<gene>
    <name evidence="2" type="ORF">GPM918_LOCUS35559</name>
    <name evidence="3" type="ORF">OVA965_LOCUS38176</name>
    <name evidence="5" type="ORF">SRO942_LOCUS36277</name>
    <name evidence="4" type="ORF">TMI583_LOCUS39334</name>
</gene>
<evidence type="ECO:0000313" key="4">
    <source>
        <dbReference type="EMBL" id="CAF4316195.1"/>
    </source>
</evidence>
<feature type="compositionally biased region" description="Basic and acidic residues" evidence="1">
    <location>
        <begin position="142"/>
        <end position="152"/>
    </location>
</feature>
<dbReference type="EMBL" id="CAJNOQ010020691">
    <property type="protein sequence ID" value="CAF1473785.1"/>
    <property type="molecule type" value="Genomic_DNA"/>
</dbReference>
<organism evidence="2 6">
    <name type="scientific">Didymodactylos carnosus</name>
    <dbReference type="NCBI Taxonomy" id="1234261"/>
    <lineage>
        <taxon>Eukaryota</taxon>
        <taxon>Metazoa</taxon>
        <taxon>Spiralia</taxon>
        <taxon>Gnathifera</taxon>
        <taxon>Rotifera</taxon>
        <taxon>Eurotatoria</taxon>
        <taxon>Bdelloidea</taxon>
        <taxon>Philodinida</taxon>
        <taxon>Philodinidae</taxon>
        <taxon>Didymodactylos</taxon>
    </lineage>
</organism>